<dbReference type="PANTHER" id="PTHR24414:SF143">
    <property type="entry name" value="F-BOX DOMAIN-CONTAINING PROTEIN"/>
    <property type="match status" value="1"/>
</dbReference>
<dbReference type="InterPro" id="IPR050354">
    <property type="entry name" value="F-box/kelch-repeat_ARATH"/>
</dbReference>
<gene>
    <name evidence="3" type="ORF">ERUC_LOCUS36805</name>
</gene>
<proteinExistence type="predicted"/>
<sequence>MYVSEKPTTHPSTGLLSSKHQRQGSMVGSKIFFIGGSKEPSTDLWILDTLSRNITKGPSMSVPQVKPKAAMGVIDGKVYVIESGGVAFFDGIFHEEEEEKIQVEVFDPKSETWELAGQENVRKTFFTLRWGASVEGNVYMVEFEDTSVYNPRETEGERLLQMVSVRLKHGRKDKFIDTVKRVCVVEDVLFAFFNGSGIMWFTTKLNVWRSLVDRDGKELFFYSVNSMVEYEGSFVVLYSDVIPNGFDVAVAKNVLCMFVSLDRAGETICGKIDWSGIVATVPYSFCFLHCLSFSE</sequence>
<dbReference type="InterPro" id="IPR057499">
    <property type="entry name" value="Kelch_FKB95"/>
</dbReference>
<dbReference type="Pfam" id="PF25210">
    <property type="entry name" value="Kelch_FKB95"/>
    <property type="match status" value="1"/>
</dbReference>
<dbReference type="Proteomes" id="UP001642260">
    <property type="component" value="Unassembled WGS sequence"/>
</dbReference>
<comment type="caution">
    <text evidence="3">The sequence shown here is derived from an EMBL/GenBank/DDBJ whole genome shotgun (WGS) entry which is preliminary data.</text>
</comment>
<protein>
    <recommendedName>
        <fullName evidence="2">FKB95-like N-terminal Kelch domain-containing protein</fullName>
    </recommendedName>
</protein>
<dbReference type="PANTHER" id="PTHR24414">
    <property type="entry name" value="F-BOX/KELCH-REPEAT PROTEIN SKIP4"/>
    <property type="match status" value="1"/>
</dbReference>
<name>A0ABC8LLB1_ERUVS</name>
<organism evidence="3 4">
    <name type="scientific">Eruca vesicaria subsp. sativa</name>
    <name type="common">Garden rocket</name>
    <name type="synonym">Eruca sativa</name>
    <dbReference type="NCBI Taxonomy" id="29727"/>
    <lineage>
        <taxon>Eukaryota</taxon>
        <taxon>Viridiplantae</taxon>
        <taxon>Streptophyta</taxon>
        <taxon>Embryophyta</taxon>
        <taxon>Tracheophyta</taxon>
        <taxon>Spermatophyta</taxon>
        <taxon>Magnoliopsida</taxon>
        <taxon>eudicotyledons</taxon>
        <taxon>Gunneridae</taxon>
        <taxon>Pentapetalae</taxon>
        <taxon>rosids</taxon>
        <taxon>malvids</taxon>
        <taxon>Brassicales</taxon>
        <taxon>Brassicaceae</taxon>
        <taxon>Brassiceae</taxon>
        <taxon>Eruca</taxon>
    </lineage>
</organism>
<evidence type="ECO:0000256" key="1">
    <source>
        <dbReference type="SAM" id="MobiDB-lite"/>
    </source>
</evidence>
<evidence type="ECO:0000313" key="4">
    <source>
        <dbReference type="Proteomes" id="UP001642260"/>
    </source>
</evidence>
<feature type="region of interest" description="Disordered" evidence="1">
    <location>
        <begin position="1"/>
        <end position="22"/>
    </location>
</feature>
<feature type="domain" description="FKB95-like N-terminal Kelch" evidence="2">
    <location>
        <begin position="18"/>
        <end position="278"/>
    </location>
</feature>
<reference evidence="3 4" key="1">
    <citation type="submission" date="2022-03" db="EMBL/GenBank/DDBJ databases">
        <authorList>
            <person name="Macdonald S."/>
            <person name="Ahmed S."/>
            <person name="Newling K."/>
        </authorList>
    </citation>
    <scope>NUCLEOTIDE SEQUENCE [LARGE SCALE GENOMIC DNA]</scope>
</reference>
<keyword evidence="4" id="KW-1185">Reference proteome</keyword>
<evidence type="ECO:0000313" key="3">
    <source>
        <dbReference type="EMBL" id="CAH8384322.1"/>
    </source>
</evidence>
<dbReference type="SUPFAM" id="SSF117281">
    <property type="entry name" value="Kelch motif"/>
    <property type="match status" value="1"/>
</dbReference>
<evidence type="ECO:0000259" key="2">
    <source>
        <dbReference type="Pfam" id="PF25210"/>
    </source>
</evidence>
<dbReference type="EMBL" id="CAKOAT010612932">
    <property type="protein sequence ID" value="CAH8384322.1"/>
    <property type="molecule type" value="Genomic_DNA"/>
</dbReference>
<dbReference type="AlphaFoldDB" id="A0ABC8LLB1"/>
<accession>A0ABC8LLB1</accession>
<dbReference type="Gene3D" id="2.120.10.80">
    <property type="entry name" value="Kelch-type beta propeller"/>
    <property type="match status" value="1"/>
</dbReference>
<dbReference type="InterPro" id="IPR015915">
    <property type="entry name" value="Kelch-typ_b-propeller"/>
</dbReference>
<feature type="compositionally biased region" description="Polar residues" evidence="1">
    <location>
        <begin position="9"/>
        <end position="22"/>
    </location>
</feature>